<evidence type="ECO:0000313" key="2">
    <source>
        <dbReference type="Proteomes" id="UP000193285"/>
    </source>
</evidence>
<reference evidence="1 2" key="1">
    <citation type="journal article" date="2015" name="Emerg. Microbes Infect.">
        <title>Characterization of 17 strains belonging to the Mycobacterium simiae complex and description of Mycobacterium paraense sp. nov.</title>
        <authorList>
            <person name="Fusco da Costa A.R."/>
            <person name="Fedrizzi T."/>
            <person name="Lopes M.L."/>
            <person name="Pecorari M."/>
            <person name="Oliveira da Costa W.L."/>
            <person name="Giacobazzi E."/>
            <person name="da Costa Bahia J.R."/>
            <person name="De Sanctis V."/>
            <person name="Batista Lima K.V."/>
            <person name="Bertorelli R."/>
            <person name="Grottola A."/>
            <person name="Fabio A."/>
            <person name="Mariottini A."/>
            <person name="Ferretti P."/>
            <person name="Di Leva F."/>
            <person name="Fregni Serpini G."/>
            <person name="Tagliazucchi S."/>
            <person name="Rumpianesi F."/>
            <person name="Jousson O."/>
            <person name="Segata N."/>
            <person name="Tortoli E."/>
        </authorList>
    </citation>
    <scope>NUCLEOTIDE SEQUENCE [LARGE SCALE GENOMIC DNA]</scope>
    <source>
        <strain evidence="1 2">IEC33</strain>
    </source>
</reference>
<gene>
    <name evidence="1" type="ORF">AWB90_27205</name>
</gene>
<dbReference type="Proteomes" id="UP000193285">
    <property type="component" value="Unassembled WGS sequence"/>
</dbReference>
<evidence type="ECO:0000313" key="1">
    <source>
        <dbReference type="EMBL" id="ORW36807.1"/>
    </source>
</evidence>
<sequence>MKPNLAPPARATCVDEWDYLEGGFRAFDGPEWKIKHTTNDGRRADVVVSVIGLQYADGHALREIIIDCPDTPIITPAEARKLAGALIAAADSAEG</sequence>
<name>A0A1X2A3R7_9MYCO</name>
<protein>
    <submittedName>
        <fullName evidence="1">Uncharacterized protein</fullName>
    </submittedName>
</protein>
<dbReference type="AlphaFoldDB" id="A0A1X2A3R7"/>
<organism evidence="1 2">
    <name type="scientific">Mycobacterium paraense</name>
    <dbReference type="NCBI Taxonomy" id="767916"/>
    <lineage>
        <taxon>Bacteria</taxon>
        <taxon>Bacillati</taxon>
        <taxon>Actinomycetota</taxon>
        <taxon>Actinomycetes</taxon>
        <taxon>Mycobacteriales</taxon>
        <taxon>Mycobacteriaceae</taxon>
        <taxon>Mycobacterium</taxon>
        <taxon>Mycobacterium simiae complex</taxon>
    </lineage>
</organism>
<dbReference type="OrthoDB" id="4735422at2"/>
<dbReference type="RefSeq" id="WP_068233727.1">
    <property type="nucleotide sequence ID" value="NZ_JACKVQ010000003.1"/>
</dbReference>
<comment type="caution">
    <text evidence="1">The sequence shown here is derived from an EMBL/GenBank/DDBJ whole genome shotgun (WGS) entry which is preliminary data.</text>
</comment>
<proteinExistence type="predicted"/>
<dbReference type="EMBL" id="LQPN01000080">
    <property type="protein sequence ID" value="ORW36807.1"/>
    <property type="molecule type" value="Genomic_DNA"/>
</dbReference>
<accession>A0A1X2A3R7</accession>